<accession>A0AAD4JIE5</accession>
<comment type="similarity">
    <text evidence="1">Belongs to the protein kinase superfamily. STE Ser/Thr protein kinase family. STE20 subfamily.</text>
</comment>
<organism evidence="3 4">
    <name type="scientific">Perilla frutescens var. hirtella</name>
    <name type="common">Perilla citriodora</name>
    <name type="synonym">Perilla setoyensis</name>
    <dbReference type="NCBI Taxonomy" id="608512"/>
    <lineage>
        <taxon>Eukaryota</taxon>
        <taxon>Viridiplantae</taxon>
        <taxon>Streptophyta</taxon>
        <taxon>Embryophyta</taxon>
        <taxon>Tracheophyta</taxon>
        <taxon>Spermatophyta</taxon>
        <taxon>Magnoliopsida</taxon>
        <taxon>eudicotyledons</taxon>
        <taxon>Gunneridae</taxon>
        <taxon>Pentapetalae</taxon>
        <taxon>asterids</taxon>
        <taxon>lamiids</taxon>
        <taxon>Lamiales</taxon>
        <taxon>Lamiaceae</taxon>
        <taxon>Nepetoideae</taxon>
        <taxon>Elsholtzieae</taxon>
        <taxon>Perilla</taxon>
    </lineage>
</organism>
<dbReference type="PROSITE" id="PS50011">
    <property type="entry name" value="PROTEIN_KINASE_DOM"/>
    <property type="match status" value="1"/>
</dbReference>
<dbReference type="EMBL" id="SDAM02000050">
    <property type="protein sequence ID" value="KAH6834433.1"/>
    <property type="molecule type" value="Genomic_DNA"/>
</dbReference>
<dbReference type="Proteomes" id="UP001190926">
    <property type="component" value="Unassembled WGS sequence"/>
</dbReference>
<reference evidence="3 4" key="1">
    <citation type="journal article" date="2021" name="Nat. Commun.">
        <title>Incipient diploidization of the medicinal plant Perilla within 10,000 years.</title>
        <authorList>
            <person name="Zhang Y."/>
            <person name="Shen Q."/>
            <person name="Leng L."/>
            <person name="Zhang D."/>
            <person name="Chen S."/>
            <person name="Shi Y."/>
            <person name="Ning Z."/>
            <person name="Chen S."/>
        </authorList>
    </citation>
    <scope>NUCLEOTIDE SEQUENCE [LARGE SCALE GENOMIC DNA]</scope>
    <source>
        <strain evidence="4">cv. PC099</strain>
    </source>
</reference>
<evidence type="ECO:0000313" key="3">
    <source>
        <dbReference type="EMBL" id="KAH6834433.1"/>
    </source>
</evidence>
<dbReference type="GO" id="GO:0005524">
    <property type="term" value="F:ATP binding"/>
    <property type="evidence" value="ECO:0007669"/>
    <property type="project" value="InterPro"/>
</dbReference>
<dbReference type="GO" id="GO:0004672">
    <property type="term" value="F:protein kinase activity"/>
    <property type="evidence" value="ECO:0007669"/>
    <property type="project" value="InterPro"/>
</dbReference>
<feature type="domain" description="Protein kinase" evidence="2">
    <location>
        <begin position="24"/>
        <end position="327"/>
    </location>
</feature>
<proteinExistence type="inferred from homology"/>
<protein>
    <recommendedName>
        <fullName evidence="2">Protein kinase domain-containing protein</fullName>
    </recommendedName>
</protein>
<keyword evidence="4" id="KW-1185">Reference proteome</keyword>
<dbReference type="Gene3D" id="1.10.510.10">
    <property type="entry name" value="Transferase(Phosphotransferase) domain 1"/>
    <property type="match status" value="1"/>
</dbReference>
<dbReference type="AlphaFoldDB" id="A0AAD4JIE5"/>
<dbReference type="PANTHER" id="PTHR48014:SF3">
    <property type="entry name" value="PROTEIN KINASE DOMAIN-CONTAINING PROTEIN"/>
    <property type="match status" value="1"/>
</dbReference>
<comment type="caution">
    <text evidence="3">The sequence shown here is derived from an EMBL/GenBank/DDBJ whole genome shotgun (WGS) entry which is preliminary data.</text>
</comment>
<dbReference type="SMART" id="SM00220">
    <property type="entry name" value="S_TKc"/>
    <property type="match status" value="1"/>
</dbReference>
<evidence type="ECO:0000259" key="2">
    <source>
        <dbReference type="PROSITE" id="PS50011"/>
    </source>
</evidence>
<dbReference type="Pfam" id="PF00069">
    <property type="entry name" value="Pkinase"/>
    <property type="match status" value="1"/>
</dbReference>
<evidence type="ECO:0000313" key="4">
    <source>
        <dbReference type="Proteomes" id="UP001190926"/>
    </source>
</evidence>
<dbReference type="InterPro" id="IPR000719">
    <property type="entry name" value="Prot_kinase_dom"/>
</dbReference>
<evidence type="ECO:0000256" key="1">
    <source>
        <dbReference type="ARBA" id="ARBA00008874"/>
    </source>
</evidence>
<dbReference type="GO" id="GO:0043539">
    <property type="term" value="F:protein serine/threonine kinase activator activity"/>
    <property type="evidence" value="ECO:0007669"/>
    <property type="project" value="InterPro"/>
</dbReference>
<sequence>MNEWNEGEATNSTILVNTSSESTFRIMEAIGTSSRDGITVYRAERAEPFYRSPFVTIMYVDKDKDRAIFENLKQQLYKTNRPYLTDNILKPWPTFFHNRYYCVAFSYMEHGSLLSLMAKRFSRGFPEKCIIFFLYRIIHDLSQIHQCSEVHGEVSAAHVFISQQYWIRIRPMLAYAGSVHHLLEDEIRDSCSSYMPATSVCRWAEAPEKRSSSRADIWSVGITALELAYGGLRLKSRAELESLVKKMQRKNKLPKKLNDDDELEKKRPLSLSLPLPFQKKRITPTGFEHRHKERVFSKGFVDLVLSCLKFNPDKRPTADDLRRRKIFARARAELDFLL</sequence>
<dbReference type="InterPro" id="IPR011009">
    <property type="entry name" value="Kinase-like_dom_sf"/>
</dbReference>
<gene>
    <name evidence="3" type="ORF">C2S53_004168</name>
</gene>
<dbReference type="PANTHER" id="PTHR48014">
    <property type="entry name" value="SERINE/THREONINE-PROTEIN KINASE FRAY2"/>
    <property type="match status" value="1"/>
</dbReference>
<dbReference type="SUPFAM" id="SSF56112">
    <property type="entry name" value="Protein kinase-like (PK-like)"/>
    <property type="match status" value="1"/>
</dbReference>
<name>A0AAD4JIE5_PERFH</name>
<dbReference type="InterPro" id="IPR047173">
    <property type="entry name" value="STRAD_A/B-like"/>
</dbReference>